<feature type="non-terminal residue" evidence="2">
    <location>
        <position position="63"/>
    </location>
</feature>
<comment type="caution">
    <text evidence="2">The sequence shown here is derived from an EMBL/GenBank/DDBJ whole genome shotgun (WGS) entry which is preliminary data.</text>
</comment>
<proteinExistence type="predicted"/>
<keyword evidence="1" id="KW-0472">Membrane</keyword>
<feature type="transmembrane region" description="Helical" evidence="1">
    <location>
        <begin position="40"/>
        <end position="61"/>
    </location>
</feature>
<accession>A0A2P4PQ22</accession>
<evidence type="ECO:0000313" key="3">
    <source>
        <dbReference type="Proteomes" id="UP000018888"/>
    </source>
</evidence>
<dbReference type="Proteomes" id="UP000018888">
    <property type="component" value="Unassembled WGS sequence"/>
</dbReference>
<keyword evidence="1" id="KW-0812">Transmembrane</keyword>
<dbReference type="AlphaFoldDB" id="A0A2P4PQ22"/>
<name>A0A2P4PQ22_RHIID</name>
<dbReference type="EMBL" id="AUPC02000170">
    <property type="protein sequence ID" value="POG67473.1"/>
    <property type="molecule type" value="Genomic_DNA"/>
</dbReference>
<evidence type="ECO:0000313" key="2">
    <source>
        <dbReference type="EMBL" id="POG67473.1"/>
    </source>
</evidence>
<sequence>MFQNKTDVLPFLLYIGILIFAEKIFDYHHVYNRRSEITKILSNLIEATCLISAVKLLWLSFII</sequence>
<feature type="transmembrane region" description="Helical" evidence="1">
    <location>
        <begin position="12"/>
        <end position="28"/>
    </location>
</feature>
<protein>
    <submittedName>
        <fullName evidence="2">Uncharacterized protein</fullName>
    </submittedName>
</protein>
<organism evidence="2 3">
    <name type="scientific">Rhizophagus irregularis (strain DAOM 181602 / DAOM 197198 / MUCL 43194)</name>
    <name type="common">Arbuscular mycorrhizal fungus</name>
    <name type="synonym">Glomus intraradices</name>
    <dbReference type="NCBI Taxonomy" id="747089"/>
    <lineage>
        <taxon>Eukaryota</taxon>
        <taxon>Fungi</taxon>
        <taxon>Fungi incertae sedis</taxon>
        <taxon>Mucoromycota</taxon>
        <taxon>Glomeromycotina</taxon>
        <taxon>Glomeromycetes</taxon>
        <taxon>Glomerales</taxon>
        <taxon>Glomeraceae</taxon>
        <taxon>Rhizophagus</taxon>
    </lineage>
</organism>
<evidence type="ECO:0000256" key="1">
    <source>
        <dbReference type="SAM" id="Phobius"/>
    </source>
</evidence>
<reference evidence="2 3" key="2">
    <citation type="journal article" date="2018" name="New Phytol.">
        <title>High intraspecific genome diversity in the model arbuscular mycorrhizal symbiont Rhizophagus irregularis.</title>
        <authorList>
            <person name="Chen E.C.H."/>
            <person name="Morin E."/>
            <person name="Beaudet D."/>
            <person name="Noel J."/>
            <person name="Yildirir G."/>
            <person name="Ndikumana S."/>
            <person name="Charron P."/>
            <person name="St-Onge C."/>
            <person name="Giorgi J."/>
            <person name="Kruger M."/>
            <person name="Marton T."/>
            <person name="Ropars J."/>
            <person name="Grigoriev I.V."/>
            <person name="Hainaut M."/>
            <person name="Henrissat B."/>
            <person name="Roux C."/>
            <person name="Martin F."/>
            <person name="Corradi N."/>
        </authorList>
    </citation>
    <scope>NUCLEOTIDE SEQUENCE [LARGE SCALE GENOMIC DNA]</scope>
    <source>
        <strain evidence="2 3">DAOM 197198</strain>
    </source>
</reference>
<reference evidence="2 3" key="1">
    <citation type="journal article" date="2013" name="Proc. Natl. Acad. Sci. U.S.A.">
        <title>Genome of an arbuscular mycorrhizal fungus provides insight into the oldest plant symbiosis.</title>
        <authorList>
            <person name="Tisserant E."/>
            <person name="Malbreil M."/>
            <person name="Kuo A."/>
            <person name="Kohler A."/>
            <person name="Symeonidi A."/>
            <person name="Balestrini R."/>
            <person name="Charron P."/>
            <person name="Duensing N."/>
            <person name="Frei Dit Frey N."/>
            <person name="Gianinazzi-Pearson V."/>
            <person name="Gilbert L.B."/>
            <person name="Handa Y."/>
            <person name="Herr J.R."/>
            <person name="Hijri M."/>
            <person name="Koul R."/>
            <person name="Kawaguchi M."/>
            <person name="Krajinski F."/>
            <person name="Lammers P.J."/>
            <person name="Masclaux F.G."/>
            <person name="Murat C."/>
            <person name="Morin E."/>
            <person name="Ndikumana S."/>
            <person name="Pagni M."/>
            <person name="Petitpierre D."/>
            <person name="Requena N."/>
            <person name="Rosikiewicz P."/>
            <person name="Riley R."/>
            <person name="Saito K."/>
            <person name="San Clemente H."/>
            <person name="Shapiro H."/>
            <person name="van Tuinen D."/>
            <person name="Becard G."/>
            <person name="Bonfante P."/>
            <person name="Paszkowski U."/>
            <person name="Shachar-Hill Y.Y."/>
            <person name="Tuskan G.A."/>
            <person name="Young P.W."/>
            <person name="Sanders I.R."/>
            <person name="Henrissat B."/>
            <person name="Rensing S.A."/>
            <person name="Grigoriev I.V."/>
            <person name="Corradi N."/>
            <person name="Roux C."/>
            <person name="Martin F."/>
        </authorList>
    </citation>
    <scope>NUCLEOTIDE SEQUENCE [LARGE SCALE GENOMIC DNA]</scope>
    <source>
        <strain evidence="2 3">DAOM 197198</strain>
    </source>
</reference>
<gene>
    <name evidence="2" type="ORF">GLOIN_2v1646444</name>
</gene>
<keyword evidence="1" id="KW-1133">Transmembrane helix</keyword>
<keyword evidence="3" id="KW-1185">Reference proteome</keyword>